<dbReference type="FunFam" id="3.40.309.10:FF:000012">
    <property type="entry name" value="Betaine aldehyde dehydrogenase"/>
    <property type="match status" value="1"/>
</dbReference>
<dbReference type="Gene3D" id="3.40.605.10">
    <property type="entry name" value="Aldehyde Dehydrogenase, Chain A, domain 1"/>
    <property type="match status" value="1"/>
</dbReference>
<gene>
    <name evidence="4" type="ORF">EV188_101360</name>
</gene>
<feature type="domain" description="Aldehyde dehydrogenase" evidence="3">
    <location>
        <begin position="19"/>
        <end position="472"/>
    </location>
</feature>
<accession>A0A4R6VP72</accession>
<organism evidence="4 5">
    <name type="scientific">Actinomycetospora succinea</name>
    <dbReference type="NCBI Taxonomy" id="663603"/>
    <lineage>
        <taxon>Bacteria</taxon>
        <taxon>Bacillati</taxon>
        <taxon>Actinomycetota</taxon>
        <taxon>Actinomycetes</taxon>
        <taxon>Pseudonocardiales</taxon>
        <taxon>Pseudonocardiaceae</taxon>
        <taxon>Actinomycetospora</taxon>
    </lineage>
</organism>
<protein>
    <submittedName>
        <fullName evidence="4">Aldehyde dehydrogenase (NAD+)</fullName>
    </submittedName>
</protein>
<dbReference type="SUPFAM" id="SSF53720">
    <property type="entry name" value="ALDH-like"/>
    <property type="match status" value="1"/>
</dbReference>
<dbReference type="InterPro" id="IPR015590">
    <property type="entry name" value="Aldehyde_DH_dom"/>
</dbReference>
<reference evidence="4 5" key="1">
    <citation type="submission" date="2019-03" db="EMBL/GenBank/DDBJ databases">
        <title>Genomic Encyclopedia of Type Strains, Phase IV (KMG-IV): sequencing the most valuable type-strain genomes for metagenomic binning, comparative biology and taxonomic classification.</title>
        <authorList>
            <person name="Goeker M."/>
        </authorList>
    </citation>
    <scope>NUCLEOTIDE SEQUENCE [LARGE SCALE GENOMIC DNA]</scope>
    <source>
        <strain evidence="4 5">DSM 45775</strain>
    </source>
</reference>
<dbReference type="InterPro" id="IPR016162">
    <property type="entry name" value="Ald_DH_N"/>
</dbReference>
<dbReference type="InterPro" id="IPR016163">
    <property type="entry name" value="Ald_DH_C"/>
</dbReference>
<evidence type="ECO:0000256" key="1">
    <source>
        <dbReference type="ARBA" id="ARBA00009986"/>
    </source>
</evidence>
<comment type="caution">
    <text evidence="4">The sequence shown here is derived from an EMBL/GenBank/DDBJ whole genome shotgun (WGS) entry which is preliminary data.</text>
</comment>
<name>A0A4R6VP72_9PSEU</name>
<dbReference type="GO" id="GO:0016620">
    <property type="term" value="F:oxidoreductase activity, acting on the aldehyde or oxo group of donors, NAD or NADP as acceptor"/>
    <property type="evidence" value="ECO:0007669"/>
    <property type="project" value="InterPro"/>
</dbReference>
<dbReference type="InterPro" id="IPR016161">
    <property type="entry name" value="Ald_DH/histidinol_DH"/>
</dbReference>
<evidence type="ECO:0000313" key="4">
    <source>
        <dbReference type="EMBL" id="TDQ65111.1"/>
    </source>
</evidence>
<dbReference type="Gene3D" id="3.40.309.10">
    <property type="entry name" value="Aldehyde Dehydrogenase, Chain A, domain 2"/>
    <property type="match status" value="1"/>
</dbReference>
<evidence type="ECO:0000256" key="2">
    <source>
        <dbReference type="ARBA" id="ARBA00023002"/>
    </source>
</evidence>
<evidence type="ECO:0000259" key="3">
    <source>
        <dbReference type="Pfam" id="PF00171"/>
    </source>
</evidence>
<keyword evidence="2" id="KW-0560">Oxidoreductase</keyword>
<dbReference type="PANTHER" id="PTHR11699">
    <property type="entry name" value="ALDEHYDE DEHYDROGENASE-RELATED"/>
    <property type="match status" value="1"/>
</dbReference>
<keyword evidence="5" id="KW-1185">Reference proteome</keyword>
<evidence type="ECO:0000313" key="5">
    <source>
        <dbReference type="Proteomes" id="UP000295705"/>
    </source>
</evidence>
<dbReference type="Proteomes" id="UP000295705">
    <property type="component" value="Unassembled WGS sequence"/>
</dbReference>
<comment type="similarity">
    <text evidence="1">Belongs to the aldehyde dehydrogenase family.</text>
</comment>
<dbReference type="Pfam" id="PF00171">
    <property type="entry name" value="Aldedh"/>
    <property type="match status" value="1"/>
</dbReference>
<dbReference type="EMBL" id="SNYO01000001">
    <property type="protein sequence ID" value="TDQ65111.1"/>
    <property type="molecule type" value="Genomic_DNA"/>
</dbReference>
<sequence length="488" mass="50985">MTALVESAHFLGGEHVAARAGRTIAVEDPSTGETIAAIARGDAGDVDRAVAAAHTAARRTRRTTPADRARMLRALAAALDADREEFARLETLDTGKPLSLARGEIAGCVGYLDYYAGAADKLHGETIPLGPGSLAWTVREPVGVTAHIVPWNAPCSMLCRSLAPALAAGNTAVVKPAEQTPLTALRFAGLAEAAGFPPGTVNVVTGLGAEAGHALAAHPGIGSLTFTGSVATGRAVLRAAAEHITPVVTELGGKSPQIVFADADLDHVAAQVVMGFTTNTGQYCDAGTRLLVERAVQEELVERIVARTAALTIGRGIDDPDLGPLVSAEHHRRVTGYVEVGRQEGARVADRPRELPDAGYFLAPTTFVDVTPDMRIAREEIFGPVLAVLPFDGEDQAIALADDTDYGLGTGIHTRDIDRALRVADRVDAGYIMINEYWGGGPGVPFGGTKHSGTGRERGLVALESYVKLKTVVARVAPHPPSNQEGTP</sequence>
<dbReference type="AlphaFoldDB" id="A0A4R6VP72"/>
<dbReference type="FunFam" id="3.40.605.10:FF:000007">
    <property type="entry name" value="NAD/NADP-dependent betaine aldehyde dehydrogenase"/>
    <property type="match status" value="1"/>
</dbReference>
<proteinExistence type="inferred from homology"/>
<dbReference type="OrthoDB" id="6882680at2"/>
<dbReference type="RefSeq" id="WP_133824515.1">
    <property type="nucleotide sequence ID" value="NZ_BAABHR010000046.1"/>
</dbReference>